<keyword evidence="4" id="KW-0670">Pyruvate</keyword>
<evidence type="ECO:0000256" key="4">
    <source>
        <dbReference type="ARBA" id="ARBA00023317"/>
    </source>
</evidence>
<evidence type="ECO:0000313" key="6">
    <source>
        <dbReference type="Proteomes" id="UP000182737"/>
    </source>
</evidence>
<keyword evidence="6" id="KW-1185">Reference proteome</keyword>
<name>A0A1I3M5K1_9SPIR</name>
<dbReference type="OrthoDB" id="9802030at2"/>
<accession>A0A1I3M5K1</accession>
<gene>
    <name evidence="5" type="ORF">SAMN04487775_10865</name>
</gene>
<dbReference type="PANTHER" id="PTHR10067:SF17">
    <property type="entry name" value="PHOSPHATIDYLSERINE DECARBOXYLASE PROENZYME 2"/>
    <property type="match status" value="1"/>
</dbReference>
<keyword evidence="1" id="KW-0210">Decarboxylase</keyword>
<sequence>MDSLTFLYKTVCGRLFLKLLSTRAVSKLSGVFLDSRLSSFLINSFARKNNIVLDDYELEYIKSFNEFFRRKIKAGKRVFDTEPEHLCAPCDGLLSVWNIQKDTVIPVKQSAYTVERLLRDPQLASEFEDGLCLVFRLCVNHYHRYAYVDSGKKGANIFIPGVLHTVRPIALETLPVFTENCREYTVIENPVFGKLIQMEVGAMLVGRIVNLEGEGTAVRGKEKGFFEYGGSTIIVLLKKDSAKIKDEILSNSIAGIETPVKMGEQIGVKA</sequence>
<keyword evidence="2" id="KW-0865">Zymogen</keyword>
<dbReference type="Pfam" id="PF02666">
    <property type="entry name" value="PS_Dcarbxylase"/>
    <property type="match status" value="1"/>
</dbReference>
<evidence type="ECO:0000256" key="1">
    <source>
        <dbReference type="ARBA" id="ARBA00022793"/>
    </source>
</evidence>
<dbReference type="EMBL" id="FORI01000008">
    <property type="protein sequence ID" value="SFI92319.1"/>
    <property type="molecule type" value="Genomic_DNA"/>
</dbReference>
<dbReference type="Proteomes" id="UP000182737">
    <property type="component" value="Unassembled WGS sequence"/>
</dbReference>
<dbReference type="AlphaFoldDB" id="A0A1I3M5K1"/>
<reference evidence="6" key="1">
    <citation type="submission" date="2016-10" db="EMBL/GenBank/DDBJ databases">
        <authorList>
            <person name="Varghese N."/>
            <person name="Submissions S."/>
        </authorList>
    </citation>
    <scope>NUCLEOTIDE SEQUENCE [LARGE SCALE GENOMIC DNA]</scope>
    <source>
        <strain evidence="6">XBD1002</strain>
    </source>
</reference>
<evidence type="ECO:0000313" key="5">
    <source>
        <dbReference type="EMBL" id="SFI92319.1"/>
    </source>
</evidence>
<protein>
    <submittedName>
        <fullName evidence="5">Phosphatidylserine decarboxylase</fullName>
    </submittedName>
</protein>
<organism evidence="5 6">
    <name type="scientific">Treponema bryantii</name>
    <dbReference type="NCBI Taxonomy" id="163"/>
    <lineage>
        <taxon>Bacteria</taxon>
        <taxon>Pseudomonadati</taxon>
        <taxon>Spirochaetota</taxon>
        <taxon>Spirochaetia</taxon>
        <taxon>Spirochaetales</taxon>
        <taxon>Treponemataceae</taxon>
        <taxon>Treponema</taxon>
    </lineage>
</organism>
<proteinExistence type="predicted"/>
<dbReference type="GO" id="GO:0008654">
    <property type="term" value="P:phospholipid biosynthetic process"/>
    <property type="evidence" value="ECO:0007669"/>
    <property type="project" value="InterPro"/>
</dbReference>
<dbReference type="GO" id="GO:0004609">
    <property type="term" value="F:phosphatidylserine decarboxylase activity"/>
    <property type="evidence" value="ECO:0007669"/>
    <property type="project" value="InterPro"/>
</dbReference>
<keyword evidence="3" id="KW-0456">Lyase</keyword>
<evidence type="ECO:0000256" key="3">
    <source>
        <dbReference type="ARBA" id="ARBA00023239"/>
    </source>
</evidence>
<dbReference type="InterPro" id="IPR003817">
    <property type="entry name" value="PS_Dcarbxylase"/>
</dbReference>
<evidence type="ECO:0000256" key="2">
    <source>
        <dbReference type="ARBA" id="ARBA00023145"/>
    </source>
</evidence>
<dbReference type="PANTHER" id="PTHR10067">
    <property type="entry name" value="PHOSPHATIDYLSERINE DECARBOXYLASE"/>
    <property type="match status" value="1"/>
</dbReference>